<comment type="caution">
    <text evidence="2">The sequence shown here is derived from an EMBL/GenBank/DDBJ whole genome shotgun (WGS) entry which is preliminary data.</text>
</comment>
<accession>A0A9K3DCA2</accession>
<feature type="compositionally biased region" description="Polar residues" evidence="1">
    <location>
        <begin position="1"/>
        <end position="14"/>
    </location>
</feature>
<dbReference type="EMBL" id="BDIP01010750">
    <property type="protein sequence ID" value="GIQ92859.1"/>
    <property type="molecule type" value="Genomic_DNA"/>
</dbReference>
<evidence type="ECO:0000313" key="2">
    <source>
        <dbReference type="EMBL" id="GIQ92859.1"/>
    </source>
</evidence>
<proteinExistence type="predicted"/>
<name>A0A9K3DCA2_9EUKA</name>
<feature type="non-terminal residue" evidence="2">
    <location>
        <position position="1"/>
    </location>
</feature>
<reference evidence="2 3" key="1">
    <citation type="journal article" date="2018" name="PLoS ONE">
        <title>The draft genome of Kipferlia bialata reveals reductive genome evolution in fornicate parasites.</title>
        <authorList>
            <person name="Tanifuji G."/>
            <person name="Takabayashi S."/>
            <person name="Kume K."/>
            <person name="Takagi M."/>
            <person name="Nakayama T."/>
            <person name="Kamikawa R."/>
            <person name="Inagaki Y."/>
            <person name="Hashimoto T."/>
        </authorList>
    </citation>
    <scope>NUCLEOTIDE SEQUENCE [LARGE SCALE GENOMIC DNA]</scope>
    <source>
        <strain evidence="2">NY0173</strain>
    </source>
</reference>
<gene>
    <name evidence="2" type="ORF">KIPB_016880</name>
</gene>
<sequence>MSCPSPQAGQTPTTPEGPAAMRFVLTPARQSMKQFLDYTQKWQDNQH</sequence>
<dbReference type="AlphaFoldDB" id="A0A9K3DCA2"/>
<dbReference type="Proteomes" id="UP000265618">
    <property type="component" value="Unassembled WGS sequence"/>
</dbReference>
<keyword evidence="3" id="KW-1185">Reference proteome</keyword>
<protein>
    <submittedName>
        <fullName evidence="2">Uncharacterized protein</fullName>
    </submittedName>
</protein>
<evidence type="ECO:0000256" key="1">
    <source>
        <dbReference type="SAM" id="MobiDB-lite"/>
    </source>
</evidence>
<feature type="region of interest" description="Disordered" evidence="1">
    <location>
        <begin position="1"/>
        <end position="20"/>
    </location>
</feature>
<organism evidence="2 3">
    <name type="scientific">Kipferlia bialata</name>
    <dbReference type="NCBI Taxonomy" id="797122"/>
    <lineage>
        <taxon>Eukaryota</taxon>
        <taxon>Metamonada</taxon>
        <taxon>Carpediemonas-like organisms</taxon>
        <taxon>Kipferlia</taxon>
    </lineage>
</organism>
<evidence type="ECO:0000313" key="3">
    <source>
        <dbReference type="Proteomes" id="UP000265618"/>
    </source>
</evidence>